<gene>
    <name evidence="3" type="primary">LOC107956386</name>
</gene>
<dbReference type="AlphaFoldDB" id="A0A1U8PB68"/>
<name>A0A1U8PB68_GOSHI</name>
<proteinExistence type="predicted"/>
<evidence type="ECO:0000313" key="3">
    <source>
        <dbReference type="RefSeq" id="XP_016747563.1"/>
    </source>
</evidence>
<dbReference type="PANTHER" id="PTHR33067:SF15">
    <property type="entry name" value="RNA-DIRECTED DNA POLYMERASE"/>
    <property type="match status" value="1"/>
</dbReference>
<dbReference type="GeneID" id="107956386"/>
<reference evidence="3" key="2">
    <citation type="submission" date="2025-08" db="UniProtKB">
        <authorList>
            <consortium name="RefSeq"/>
        </authorList>
    </citation>
    <scope>IDENTIFICATION</scope>
</reference>
<dbReference type="Proteomes" id="UP000818029">
    <property type="component" value="Chromosome A07"/>
</dbReference>
<dbReference type="KEGG" id="ghi:107956386"/>
<evidence type="ECO:0000256" key="1">
    <source>
        <dbReference type="SAM" id="MobiDB-lite"/>
    </source>
</evidence>
<dbReference type="RefSeq" id="XP_016747563.1">
    <property type="nucleotide sequence ID" value="XM_016892074.1"/>
</dbReference>
<feature type="compositionally biased region" description="Pro residues" evidence="1">
    <location>
        <begin position="36"/>
        <end position="46"/>
    </location>
</feature>
<reference evidence="2" key="1">
    <citation type="journal article" date="2020" name="Nat. Genet.">
        <title>Genomic diversifications of five Gossypium allopolyploid species and their impact on cotton improvement.</title>
        <authorList>
            <person name="Chen Z.J."/>
            <person name="Sreedasyam A."/>
            <person name="Ando A."/>
            <person name="Song Q."/>
            <person name="De Santiago L.M."/>
            <person name="Hulse-Kemp A.M."/>
            <person name="Ding M."/>
            <person name="Ye W."/>
            <person name="Kirkbride R.C."/>
            <person name="Jenkins J."/>
            <person name="Plott C."/>
            <person name="Lovell J."/>
            <person name="Lin Y.M."/>
            <person name="Vaughn R."/>
            <person name="Liu B."/>
            <person name="Simpson S."/>
            <person name="Scheffler B.E."/>
            <person name="Wen L."/>
            <person name="Saski C.A."/>
            <person name="Grover C.E."/>
            <person name="Hu G."/>
            <person name="Conover J.L."/>
            <person name="Carlson J.W."/>
            <person name="Shu S."/>
            <person name="Boston L.B."/>
            <person name="Williams M."/>
            <person name="Peterson D.G."/>
            <person name="McGee K."/>
            <person name="Jones D.C."/>
            <person name="Wendel J.F."/>
            <person name="Stelly D.M."/>
            <person name="Grimwood J."/>
            <person name="Schmutz J."/>
        </authorList>
    </citation>
    <scope>NUCLEOTIDE SEQUENCE [LARGE SCALE GENOMIC DNA]</scope>
    <source>
        <strain evidence="2">cv. TM-1</strain>
    </source>
</reference>
<feature type="region of interest" description="Disordered" evidence="1">
    <location>
        <begin position="15"/>
        <end position="47"/>
    </location>
</feature>
<accession>A0A1U8PB68</accession>
<dbReference type="PaxDb" id="3635-A0A1U8PB68"/>
<dbReference type="PANTHER" id="PTHR33067">
    <property type="entry name" value="RNA-DIRECTED DNA POLYMERASE-RELATED"/>
    <property type="match status" value="1"/>
</dbReference>
<keyword evidence="2" id="KW-1185">Reference proteome</keyword>
<organism evidence="2 3">
    <name type="scientific">Gossypium hirsutum</name>
    <name type="common">Upland cotton</name>
    <name type="synonym">Gossypium mexicanum</name>
    <dbReference type="NCBI Taxonomy" id="3635"/>
    <lineage>
        <taxon>Eukaryota</taxon>
        <taxon>Viridiplantae</taxon>
        <taxon>Streptophyta</taxon>
        <taxon>Embryophyta</taxon>
        <taxon>Tracheophyta</taxon>
        <taxon>Spermatophyta</taxon>
        <taxon>Magnoliopsida</taxon>
        <taxon>eudicotyledons</taxon>
        <taxon>Gunneridae</taxon>
        <taxon>Pentapetalae</taxon>
        <taxon>rosids</taxon>
        <taxon>malvids</taxon>
        <taxon>Malvales</taxon>
        <taxon>Malvaceae</taxon>
        <taxon>Malvoideae</taxon>
        <taxon>Gossypium</taxon>
    </lineage>
</organism>
<sequence>MTLQSGKVLEPILDRNLGQKITQETPENDEQVRAKPPLPKIQPPFPGRLNQCRKSKEDKEILETFRNVEINIPLLDAIRQIPRYVKFFKELYTNKRKLTGNENVSVGVTIQLADRFIVHPEAVLEDILVKVNGLIFLVDFYVIKMEEDNAPGSSDILLG</sequence>
<evidence type="ECO:0000313" key="2">
    <source>
        <dbReference type="Proteomes" id="UP000818029"/>
    </source>
</evidence>
<protein>
    <submittedName>
        <fullName evidence="3">Uncharacterized protein</fullName>
    </submittedName>
</protein>